<dbReference type="EMBL" id="CP017267">
    <property type="protein sequence ID" value="APB31391.1"/>
    <property type="molecule type" value="Genomic_DNA"/>
</dbReference>
<dbReference type="Gene3D" id="3.90.1150.10">
    <property type="entry name" value="Aspartate Aminotransferase, domain 1"/>
    <property type="match status" value="1"/>
</dbReference>
<dbReference type="Pfam" id="PF00282">
    <property type="entry name" value="Pyridoxal_deC"/>
    <property type="match status" value="1"/>
</dbReference>
<evidence type="ECO:0008006" key="10">
    <source>
        <dbReference type="Google" id="ProtNLM"/>
    </source>
</evidence>
<keyword evidence="9" id="KW-1185">Reference proteome</keyword>
<dbReference type="SUPFAM" id="SSF53383">
    <property type="entry name" value="PLP-dependent transferases"/>
    <property type="match status" value="1"/>
</dbReference>
<keyword evidence="3" id="KW-0210">Decarboxylase</keyword>
<dbReference type="STRING" id="519472.BHY08_05840"/>
<dbReference type="PANTHER" id="PTHR11999">
    <property type="entry name" value="GROUP II PYRIDOXAL-5-PHOSPHATE DECARBOXYLASE"/>
    <property type="match status" value="1"/>
</dbReference>
<keyword evidence="4 6" id="KW-0663">Pyridoxal phosphate</keyword>
<proteinExistence type="inferred from homology"/>
<evidence type="ECO:0000256" key="3">
    <source>
        <dbReference type="ARBA" id="ARBA00022793"/>
    </source>
</evidence>
<gene>
    <name evidence="8" type="ORF">BHY08_05840</name>
</gene>
<evidence type="ECO:0000256" key="7">
    <source>
        <dbReference type="RuleBase" id="RU000382"/>
    </source>
</evidence>
<comment type="cofactor">
    <cofactor evidence="1 6 7">
        <name>pyridoxal 5'-phosphate</name>
        <dbReference type="ChEBI" id="CHEBI:597326"/>
    </cofactor>
</comment>
<name>A0A1J0A651_9ENTE</name>
<dbReference type="InterPro" id="IPR015421">
    <property type="entry name" value="PyrdxlP-dep_Trfase_major"/>
</dbReference>
<dbReference type="InterPro" id="IPR021115">
    <property type="entry name" value="Pyridoxal-P_BS"/>
</dbReference>
<dbReference type="AlphaFoldDB" id="A0A1J0A651"/>
<dbReference type="PANTHER" id="PTHR11999:SF70">
    <property type="entry name" value="MIP05841P"/>
    <property type="match status" value="1"/>
</dbReference>
<dbReference type="InterPro" id="IPR002129">
    <property type="entry name" value="PyrdxlP-dep_de-COase"/>
</dbReference>
<dbReference type="GO" id="GO:0019752">
    <property type="term" value="P:carboxylic acid metabolic process"/>
    <property type="evidence" value="ECO:0007669"/>
    <property type="project" value="InterPro"/>
</dbReference>
<reference evidence="8 9" key="1">
    <citation type="submission" date="2016-09" db="EMBL/GenBank/DDBJ databases">
        <title>Vagococcus teuberi sp. nov., isolated from the Malian artisanal sour milk fene.</title>
        <authorList>
            <person name="Wullschleger S."/>
            <person name="Seifert C."/>
            <person name="Baumgartner S."/>
            <person name="Lacroix C."/>
            <person name="Bonfoh B."/>
            <person name="Stevens M.J."/>
            <person name="Meile L."/>
        </authorList>
    </citation>
    <scope>NUCLEOTIDE SEQUENCE [LARGE SCALE GENOMIC DNA]</scope>
    <source>
        <strain evidence="8 9">DSM 21459</strain>
    </source>
</reference>
<evidence type="ECO:0000313" key="9">
    <source>
        <dbReference type="Proteomes" id="UP000191200"/>
    </source>
</evidence>
<dbReference type="PROSITE" id="PS00392">
    <property type="entry name" value="DDC_GAD_HDC_YDC"/>
    <property type="match status" value="1"/>
</dbReference>
<protein>
    <recommendedName>
        <fullName evidence="10">Glutamate decarboxylase</fullName>
    </recommendedName>
</protein>
<organism evidence="8 9">
    <name type="scientific">Vagococcus teuberi</name>
    <dbReference type="NCBI Taxonomy" id="519472"/>
    <lineage>
        <taxon>Bacteria</taxon>
        <taxon>Bacillati</taxon>
        <taxon>Bacillota</taxon>
        <taxon>Bacilli</taxon>
        <taxon>Lactobacillales</taxon>
        <taxon>Enterococcaceae</taxon>
        <taxon>Vagococcus</taxon>
    </lineage>
</organism>
<dbReference type="GO" id="GO:0030170">
    <property type="term" value="F:pyridoxal phosphate binding"/>
    <property type="evidence" value="ECO:0007669"/>
    <property type="project" value="InterPro"/>
</dbReference>
<dbReference type="GO" id="GO:0004058">
    <property type="term" value="F:aromatic-L-amino-acid decarboxylase activity"/>
    <property type="evidence" value="ECO:0007669"/>
    <property type="project" value="UniProtKB-ARBA"/>
</dbReference>
<evidence type="ECO:0000256" key="6">
    <source>
        <dbReference type="PIRSR" id="PIRSR602129-50"/>
    </source>
</evidence>
<evidence type="ECO:0000256" key="5">
    <source>
        <dbReference type="ARBA" id="ARBA00023239"/>
    </source>
</evidence>
<evidence type="ECO:0000313" key="8">
    <source>
        <dbReference type="EMBL" id="APB31391.1"/>
    </source>
</evidence>
<dbReference type="InterPro" id="IPR015424">
    <property type="entry name" value="PyrdxlP-dep_Trfase"/>
</dbReference>
<comment type="similarity">
    <text evidence="2 7">Belongs to the group II decarboxylase family.</text>
</comment>
<keyword evidence="5 7" id="KW-0456">Lyase</keyword>
<dbReference type="InterPro" id="IPR015422">
    <property type="entry name" value="PyrdxlP-dep_Trfase_small"/>
</dbReference>
<accession>A0A1J0A651</accession>
<feature type="modified residue" description="N6-(pyridoxal phosphate)lysine" evidence="6">
    <location>
        <position position="295"/>
    </location>
</feature>
<dbReference type="InterPro" id="IPR010977">
    <property type="entry name" value="Aromatic_deC"/>
</dbReference>
<dbReference type="Proteomes" id="UP000191200">
    <property type="component" value="Chromosome"/>
</dbReference>
<evidence type="ECO:0000256" key="1">
    <source>
        <dbReference type="ARBA" id="ARBA00001933"/>
    </source>
</evidence>
<sequence length="474" mass="53206">MLNIHWREYIMDIQDYMKAFIDTFYENKQDIQQGKPIELIPNDTINALKNTTITENGRDLDSLLKMLEESVYPFRNVSEHKRNFAFIPAPVVDISKLGDLFESFYNPNAAGFYSSSGTAVVEEEMMAYLCEKAGYNPKKASGTFLSGGSMANLNATIAARDKYLSLDDITRGVVYISDQAHHSVHKALHVIGIPDERIRRVKTDDQLKIDPTALQEIIKADKKNALRPFIVIATAGTTNAGVIDPLTELAKICKEEDMWLHVDGAFGASVLLSSSHTHLLKGIEQADSITWDAHKWLFQSYSCAMLLVKDKADLLRSFSETPEYLEDASENEHINTWDLGLDLSRPARGVKLWLSMQALGTKKLGDTIDYGIKLAEYTESVVRNTPKLDIVTPAQTAILNFRYYREGLSEEELNSFNTALSNMISNQGFAQILTTKLQGKTVLRMCTISPETTQEDIDKTIEHISTCVEKLETN</sequence>
<dbReference type="OrthoDB" id="9803665at2"/>
<dbReference type="Gene3D" id="3.90.1150.170">
    <property type="match status" value="1"/>
</dbReference>
<dbReference type="Gene3D" id="3.40.640.10">
    <property type="entry name" value="Type I PLP-dependent aspartate aminotransferase-like (Major domain)"/>
    <property type="match status" value="1"/>
</dbReference>
<evidence type="ECO:0000256" key="4">
    <source>
        <dbReference type="ARBA" id="ARBA00022898"/>
    </source>
</evidence>
<dbReference type="KEGG" id="vte:BHY08_05840"/>
<evidence type="ECO:0000256" key="2">
    <source>
        <dbReference type="ARBA" id="ARBA00009533"/>
    </source>
</evidence>